<gene>
    <name evidence="3" type="ORF">LAZ67_15000159</name>
</gene>
<dbReference type="SUPFAM" id="SSF53098">
    <property type="entry name" value="Ribonuclease H-like"/>
    <property type="match status" value="1"/>
</dbReference>
<feature type="domain" description="Integrase catalytic" evidence="2">
    <location>
        <begin position="73"/>
        <end position="117"/>
    </location>
</feature>
<evidence type="ECO:0000256" key="1">
    <source>
        <dbReference type="SAM" id="MobiDB-lite"/>
    </source>
</evidence>
<reference evidence="3 4" key="1">
    <citation type="submission" date="2022-01" db="EMBL/GenBank/DDBJ databases">
        <title>A chromosomal length assembly of Cordylochernes scorpioides.</title>
        <authorList>
            <person name="Zeh D."/>
            <person name="Zeh J."/>
        </authorList>
    </citation>
    <scope>NUCLEOTIDE SEQUENCE [LARGE SCALE GENOMIC DNA]</scope>
    <source>
        <strain evidence="3">IN4F17</strain>
        <tissue evidence="3">Whole Body</tissue>
    </source>
</reference>
<dbReference type="Proteomes" id="UP001235939">
    <property type="component" value="Chromosome 15"/>
</dbReference>
<accession>A0ABY6LAC4</accession>
<protein>
    <submittedName>
        <fullName evidence="3">K02A2.6-like</fullName>
    </submittedName>
</protein>
<feature type="compositionally biased region" description="Polar residues" evidence="1">
    <location>
        <begin position="92"/>
        <end position="105"/>
    </location>
</feature>
<dbReference type="InterPro" id="IPR001584">
    <property type="entry name" value="Integrase_cat-core"/>
</dbReference>
<dbReference type="InterPro" id="IPR012337">
    <property type="entry name" value="RNaseH-like_sf"/>
</dbReference>
<keyword evidence="4" id="KW-1185">Reference proteome</keyword>
<sequence length="117" mass="13459">MVAQAMSNTTVEIASQYTSMNWKDRLGCSNPFFLKPSQRIRINLLRRFPKSYGEYIRTRVNPGRCPGHSSSLLITDNGNYYSSKEFNQSSQEWSFIHQTSNPQHPRSNELAQKAVQT</sequence>
<name>A0ABY6LAC4_9ARAC</name>
<dbReference type="Gene3D" id="3.30.420.10">
    <property type="entry name" value="Ribonuclease H-like superfamily/Ribonuclease H"/>
    <property type="match status" value="1"/>
</dbReference>
<proteinExistence type="predicted"/>
<feature type="region of interest" description="Disordered" evidence="1">
    <location>
        <begin position="92"/>
        <end position="117"/>
    </location>
</feature>
<evidence type="ECO:0000259" key="2">
    <source>
        <dbReference type="PROSITE" id="PS50994"/>
    </source>
</evidence>
<evidence type="ECO:0000313" key="4">
    <source>
        <dbReference type="Proteomes" id="UP001235939"/>
    </source>
</evidence>
<dbReference type="PROSITE" id="PS50994">
    <property type="entry name" value="INTEGRASE"/>
    <property type="match status" value="1"/>
</dbReference>
<dbReference type="InterPro" id="IPR036397">
    <property type="entry name" value="RNaseH_sf"/>
</dbReference>
<evidence type="ECO:0000313" key="3">
    <source>
        <dbReference type="EMBL" id="UYV77221.1"/>
    </source>
</evidence>
<organism evidence="3 4">
    <name type="scientific">Cordylochernes scorpioides</name>
    <dbReference type="NCBI Taxonomy" id="51811"/>
    <lineage>
        <taxon>Eukaryota</taxon>
        <taxon>Metazoa</taxon>
        <taxon>Ecdysozoa</taxon>
        <taxon>Arthropoda</taxon>
        <taxon>Chelicerata</taxon>
        <taxon>Arachnida</taxon>
        <taxon>Pseudoscorpiones</taxon>
        <taxon>Cheliferoidea</taxon>
        <taxon>Chernetidae</taxon>
        <taxon>Cordylochernes</taxon>
    </lineage>
</organism>
<dbReference type="EMBL" id="CP092877">
    <property type="protein sequence ID" value="UYV77221.1"/>
    <property type="molecule type" value="Genomic_DNA"/>
</dbReference>